<dbReference type="InterPro" id="IPR011559">
    <property type="entry name" value="Initiation_fac_2B_a/b/d"/>
</dbReference>
<dbReference type="InterPro" id="IPR042529">
    <property type="entry name" value="IF_2B-like_C"/>
</dbReference>
<dbReference type="Pfam" id="PF01008">
    <property type="entry name" value="IF-2B"/>
    <property type="match status" value="1"/>
</dbReference>
<evidence type="ECO:0000313" key="4">
    <source>
        <dbReference type="EMBL" id="PFG74268.1"/>
    </source>
</evidence>
<keyword evidence="3" id="KW-0028">Amino-acid biosynthesis</keyword>
<dbReference type="NCBIfam" id="TIGR00524">
    <property type="entry name" value="eIF-2B_rel"/>
    <property type="match status" value="1"/>
</dbReference>
<keyword evidence="1 3" id="KW-0413">Isomerase</keyword>
<feature type="active site" description="Proton donor" evidence="3">
    <location>
        <position position="229"/>
    </location>
</feature>
<comment type="pathway">
    <text evidence="3">Amino-acid biosynthesis; L-methionine biosynthesis via salvage pathway; L-methionine from S-methyl-5-thio-alpha-D-ribose 1-phosphate: step 1/6.</text>
</comment>
<dbReference type="NCBIfam" id="NF004326">
    <property type="entry name" value="PRK05720.1"/>
    <property type="match status" value="1"/>
</dbReference>
<evidence type="ECO:0000256" key="3">
    <source>
        <dbReference type="HAMAP-Rule" id="MF_01678"/>
    </source>
</evidence>
<keyword evidence="5" id="KW-1185">Reference proteome</keyword>
<dbReference type="PANTHER" id="PTHR43475">
    <property type="entry name" value="METHYLTHIORIBOSE-1-PHOSPHATE ISOMERASE"/>
    <property type="match status" value="1"/>
</dbReference>
<organism evidence="4 5">
    <name type="scientific">Tepidiforma thermophila (strain KCTC 52669 / CGMCC 1.13589 / G233)</name>
    <dbReference type="NCBI Taxonomy" id="2761530"/>
    <lineage>
        <taxon>Bacteria</taxon>
        <taxon>Bacillati</taxon>
        <taxon>Chloroflexota</taxon>
        <taxon>Tepidiformia</taxon>
        <taxon>Tepidiformales</taxon>
        <taxon>Tepidiformaceae</taxon>
        <taxon>Tepidiforma</taxon>
    </lineage>
</organism>
<proteinExistence type="inferred from homology"/>
<dbReference type="GO" id="GO:0019509">
    <property type="term" value="P:L-methionine salvage from methylthioadenosine"/>
    <property type="evidence" value="ECO:0007669"/>
    <property type="project" value="UniProtKB-UniRule"/>
</dbReference>
<dbReference type="InterPro" id="IPR027363">
    <property type="entry name" value="M1Pi_N"/>
</dbReference>
<protein>
    <recommendedName>
        <fullName evidence="3">Methylthioribose-1-phosphate isomerase</fullName>
        <shortName evidence="3">M1Pi</shortName>
        <shortName evidence="3">MTR-1-P isomerase</shortName>
        <ecNumber evidence="3">5.3.1.23</ecNumber>
    </recommendedName>
    <alternativeName>
        <fullName evidence="3">S-methyl-5-thioribose-1-phosphate isomerase</fullName>
    </alternativeName>
</protein>
<evidence type="ECO:0000256" key="2">
    <source>
        <dbReference type="ARBA" id="ARBA00052401"/>
    </source>
</evidence>
<dbReference type="Gene3D" id="3.40.50.10470">
    <property type="entry name" value="Translation initiation factor eif-2b, domain 2"/>
    <property type="match status" value="1"/>
</dbReference>
<dbReference type="RefSeq" id="WP_098503663.1">
    <property type="nucleotide sequence ID" value="NZ_PDJQ01000001.1"/>
</dbReference>
<comment type="caution">
    <text evidence="4">The sequence shown here is derived from an EMBL/GenBank/DDBJ whole genome shotgun (WGS) entry which is preliminary data.</text>
</comment>
<dbReference type="InterPro" id="IPR037171">
    <property type="entry name" value="NagB/RpiA_transferase-like"/>
</dbReference>
<dbReference type="FunFam" id="3.40.50.10470:FF:000006">
    <property type="entry name" value="Methylthioribose-1-phosphate isomerase"/>
    <property type="match status" value="1"/>
</dbReference>
<accession>A0A2A9HEP5</accession>
<dbReference type="HAMAP" id="MF_01678">
    <property type="entry name" value="Salvage_MtnA"/>
    <property type="match status" value="1"/>
</dbReference>
<feature type="site" description="Transition state stabilizer" evidence="3">
    <location>
        <position position="149"/>
    </location>
</feature>
<dbReference type="InterPro" id="IPR000649">
    <property type="entry name" value="IF-2B-related"/>
</dbReference>
<dbReference type="Proteomes" id="UP000223071">
    <property type="component" value="Unassembled WGS sequence"/>
</dbReference>
<dbReference type="SUPFAM" id="SSF100950">
    <property type="entry name" value="NagB/RpiA/CoA transferase-like"/>
    <property type="match status" value="1"/>
</dbReference>
<dbReference type="InterPro" id="IPR005251">
    <property type="entry name" value="IF-M1Pi"/>
</dbReference>
<sequence>MRAPVAVVAFERPTLRVLDQTLLPQEEHWLEIGDLETLEEAIRSLRVRGAPLLGLCGAAGVAIAAERDPGDAAIREAAARIGRVRPTAVELATGAAACAAAVLGRAPEERAAAAWTFCAEYLARRQAEDEAIARNGLAVLPPGDVLTHCNTGTLATGGIGTALGVIRAAFAAGRLARCYVTETRPLLQGARLTTWELVKSGIPAVLLPDTAAAALITSGRVSAVVTGADRIALNGDTANKVGTLGLALAAAHAGVPFFIAAPVSTVDPGCADGSAIPIEFRSAEEVGGFRGQRWSPGGIEAWNPAFDVTPGGLIAAIITERGIARPPYGPGLRALFEHAASGFGT</sequence>
<dbReference type="Gene3D" id="1.20.120.420">
    <property type="entry name" value="translation initiation factor eif-2b, domain 1"/>
    <property type="match status" value="1"/>
</dbReference>
<evidence type="ECO:0000256" key="1">
    <source>
        <dbReference type="ARBA" id="ARBA00023235"/>
    </source>
</evidence>
<gene>
    <name evidence="3" type="primary">mtnA</name>
    <name evidence="4" type="ORF">A9A59_1483</name>
</gene>
<dbReference type="EMBL" id="PDJQ01000001">
    <property type="protein sequence ID" value="PFG74268.1"/>
    <property type="molecule type" value="Genomic_DNA"/>
</dbReference>
<comment type="similarity">
    <text evidence="3">Belongs to the EIF-2B alpha/beta/delta subunits family. MtnA subfamily.</text>
</comment>
<feature type="binding site" evidence="3">
    <location>
        <begin position="48"/>
        <end position="50"/>
    </location>
    <ligand>
        <name>substrate</name>
    </ligand>
</feature>
<dbReference type="EC" id="5.3.1.23" evidence="3"/>
<keyword evidence="3" id="KW-0486">Methionine biosynthesis</keyword>
<name>A0A2A9HEP5_TEPT2</name>
<feature type="binding site" evidence="3">
    <location>
        <position position="188"/>
    </location>
    <ligand>
        <name>substrate</name>
    </ligand>
</feature>
<reference evidence="4 5" key="1">
    <citation type="submission" date="2017-09" db="EMBL/GenBank/DDBJ databases">
        <title>Sequencing the genomes of two abundant thermophiles in Great Basin hot springs: Thermocrinis jamiesonii and novel Chloroflexi Thermoflexus hugenholtzii.</title>
        <authorList>
            <person name="Hedlund B."/>
        </authorList>
    </citation>
    <scope>NUCLEOTIDE SEQUENCE [LARGE SCALE GENOMIC DNA]</scope>
    <source>
        <strain evidence="4 5">G233</strain>
    </source>
</reference>
<feature type="binding site" evidence="3">
    <location>
        <begin position="239"/>
        <end position="240"/>
    </location>
    <ligand>
        <name>substrate</name>
    </ligand>
</feature>
<feature type="binding site" evidence="3">
    <location>
        <position position="85"/>
    </location>
    <ligand>
        <name>substrate</name>
    </ligand>
</feature>
<dbReference type="PANTHER" id="PTHR43475:SF1">
    <property type="entry name" value="METHYLTHIORIBOSE-1-PHOSPHATE ISOMERASE"/>
    <property type="match status" value="1"/>
</dbReference>
<dbReference type="GO" id="GO:0046523">
    <property type="term" value="F:S-methyl-5-thioribose-1-phosphate isomerase activity"/>
    <property type="evidence" value="ECO:0007669"/>
    <property type="project" value="UniProtKB-UniRule"/>
</dbReference>
<dbReference type="UniPathway" id="UPA00904">
    <property type="reaction ID" value="UER00874"/>
</dbReference>
<evidence type="ECO:0000313" key="5">
    <source>
        <dbReference type="Proteomes" id="UP000223071"/>
    </source>
</evidence>
<comment type="function">
    <text evidence="3">Catalyzes the interconversion of methylthioribose-1-phosphate (MTR-1-P) into methylthioribulose-1-phosphate (MTRu-1-P).</text>
</comment>
<dbReference type="NCBIfam" id="TIGR00512">
    <property type="entry name" value="salvage_mtnA"/>
    <property type="match status" value="1"/>
</dbReference>
<dbReference type="AlphaFoldDB" id="A0A2A9HEP5"/>
<comment type="catalytic activity">
    <reaction evidence="2 3">
        <text>5-(methylsulfanyl)-alpha-D-ribose 1-phosphate = 5-(methylsulfanyl)-D-ribulose 1-phosphate</text>
        <dbReference type="Rhea" id="RHEA:19989"/>
        <dbReference type="ChEBI" id="CHEBI:58533"/>
        <dbReference type="ChEBI" id="CHEBI:58548"/>
        <dbReference type="EC" id="5.3.1.23"/>
    </reaction>
</comment>